<dbReference type="Antibodypedia" id="45996">
    <property type="antibodies" value="50 antibodies from 11 providers"/>
</dbReference>
<dbReference type="VEuPathDB" id="HostDB:ENSMUSG00000060673"/>
<evidence type="ECO:0000256" key="6">
    <source>
        <dbReference type="SAM" id="MobiDB-lite"/>
    </source>
</evidence>
<dbReference type="GO" id="GO:0005654">
    <property type="term" value="C:nucleoplasm"/>
    <property type="evidence" value="ECO:0000266"/>
    <property type="project" value="GO_Central"/>
</dbReference>
<dbReference type="Proteomes" id="UP000000589">
    <property type="component" value="Chromosome X"/>
</dbReference>
<dbReference type="UCSC" id="uc009trf.1">
    <property type="organism name" value="mouse"/>
</dbReference>
<name>A2RRY9_MOUSE</name>
<feature type="region of interest" description="Disordered" evidence="6">
    <location>
        <begin position="127"/>
        <end position="287"/>
    </location>
</feature>
<dbReference type="BioGRID-ORCS" id="245492">
    <property type="hits" value="1 hit in 77 CRISPR screens"/>
</dbReference>
<feature type="compositionally biased region" description="Polar residues" evidence="6">
    <location>
        <begin position="219"/>
        <end position="231"/>
    </location>
</feature>
<keyword evidence="5" id="KW-0694">RNA-binding</keyword>
<dbReference type="GO" id="GO:0005829">
    <property type="term" value="C:cytosol"/>
    <property type="evidence" value="ECO:0000266"/>
    <property type="project" value="GO_Central"/>
</dbReference>
<dbReference type="GeneTree" id="ENSGT00940000158553"/>
<dbReference type="FunFam" id="3.30.70.330:FF:000947">
    <property type="entry name" value="Probable splicing factor, arginine/serine-rich 4"/>
    <property type="match status" value="1"/>
</dbReference>
<feature type="compositionally biased region" description="Low complexity" evidence="6">
    <location>
        <begin position="645"/>
        <end position="658"/>
    </location>
</feature>
<dbReference type="EMBL" id="BC131910">
    <property type="protein sequence ID" value="AAI31911.1"/>
    <property type="molecule type" value="mRNA"/>
</dbReference>
<sequence>MCCSHALLNVDGMTCLKVENLAHHTSSYTLKHVFEDYGPLGDVYIPRNHLTEEHYGFAFIHFYNKCDANDALHSLNGFLLDGCKLKVQMVYNDDPHYAQPDCSSGRQYQYKEENHDLQSECERQHFSNTRIQTRSHSRSSGDDSEFKSQSSNHLHRRSSSTRFKTQSSVSTQQLPNRACPKSKNLPGKKKKPKPKSSYKSASKYPSGGGLLVGEKLENNQRQVENGQSNSMFEKPCRTKVNATHTLITRPSTRSQTRKRLRSPQNSSENSKLERKYAENKERQMEYPQSPSIIKKTYLSKEIEPEILTVYDRTQRRTRRRSQGLPRSNNSNRCGANTADVLHSVDSESGQLNSLQQSEKRTKMGIEECGFWTANCQGNSSNDITGRMRFTCNKGNTIPQNGLSGLSCHDSNRKIHKQLDYQELESMHVTPFTQEGNITEVLMEDTCSKETSTRRKTPDILTLKETIESRLHPDTKDVALGGPHYCLSLETFEDLRKDKAYIFSNSHTFLPLRDNLAISELQKLYFFPSFPTIEHILTESTAHRSQSTSVTPTKFTTVEIDQKEHTKTSSCSNQTDIQISDVISDDETLNTNLECTIPSAPCETSGNIMLGVFEVDDNFTEFDLQSCDSLSSQNNRRVHSGHSRISRSVSSLNSNSTTSSSTNHSLLSLLNYSQQFLPVSSTSDNIIGNDINLPHTSQINQESNEFIVFNCPPFEARQQMHVTSPETSNDSDYWPVLPDFSNFNDIHNNHPKGLTEEQINNLPVIYFCENDEISHCSICLTQYIKNSKIRVLPCFHEYHDKCIDRWLSDNSTCPICRKHIINSDDTEFLF</sequence>
<keyword evidence="12" id="KW-1185">Reference proteome</keyword>
<feature type="compositionally biased region" description="Basic and acidic residues" evidence="6">
    <location>
        <begin position="270"/>
        <end position="284"/>
    </location>
</feature>
<dbReference type="SMART" id="SM00360">
    <property type="entry name" value="RRM"/>
    <property type="match status" value="1"/>
</dbReference>
<dbReference type="GO" id="GO:0008270">
    <property type="term" value="F:zinc ion binding"/>
    <property type="evidence" value="ECO:0007669"/>
    <property type="project" value="UniProtKB-KW"/>
</dbReference>
<dbReference type="EMBL" id="BC132591">
    <property type="protein sequence ID" value="AAI32592.1"/>
    <property type="molecule type" value="mRNA"/>
</dbReference>
<dbReference type="Bgee" id="ENSMUSG00000060673">
    <property type="expression patterns" value="Expressed in spermatid and 4 other cell types or tissues"/>
</dbReference>
<dbReference type="Ensembl" id="ENSMUST00000080083.3">
    <property type="protein sequence ID" value="ENSMUSP00000078984.3"/>
    <property type="gene ID" value="ENSMUSG00000060673.3"/>
</dbReference>
<dbReference type="PANTHER" id="PTHR45931:SF3">
    <property type="entry name" value="RING ZINC FINGER-CONTAINING PROTEIN"/>
    <property type="match status" value="1"/>
</dbReference>
<dbReference type="InterPro" id="IPR035979">
    <property type="entry name" value="RBD_domain_sf"/>
</dbReference>
<dbReference type="MGI" id="MGI:3045300">
    <property type="gene designation" value="Srsf19"/>
</dbReference>
<dbReference type="SUPFAM" id="SSF54928">
    <property type="entry name" value="RNA-binding domain, RBD"/>
    <property type="match status" value="1"/>
</dbReference>
<dbReference type="PROSITE" id="PS50102">
    <property type="entry name" value="RRM"/>
    <property type="match status" value="1"/>
</dbReference>
<evidence type="ECO:0000259" key="8">
    <source>
        <dbReference type="PROSITE" id="PS50102"/>
    </source>
</evidence>
<evidence type="ECO:0000256" key="2">
    <source>
        <dbReference type="ARBA" id="ARBA00022771"/>
    </source>
</evidence>
<dbReference type="InterPro" id="IPR051834">
    <property type="entry name" value="RING_finger_E3_ligase"/>
</dbReference>
<dbReference type="SUPFAM" id="SSF57850">
    <property type="entry name" value="RING/U-box"/>
    <property type="match status" value="1"/>
</dbReference>
<reference evidence="10" key="4">
    <citation type="submission" date="2025-05" db="UniProtKB">
        <authorList>
            <consortium name="Ensembl"/>
        </authorList>
    </citation>
    <scope>IDENTIFICATION</scope>
    <source>
        <strain evidence="10">C57BL/6J</strain>
    </source>
</reference>
<dbReference type="Reactome" id="R-MMU-72203">
    <property type="pathway name" value="Processing of Capped Intron-Containing Pre-mRNA"/>
</dbReference>
<feature type="region of interest" description="Disordered" evidence="6">
    <location>
        <begin position="312"/>
        <end position="334"/>
    </location>
</feature>
<dbReference type="DNASU" id="245492"/>
<dbReference type="OMA" id="NRCGANT"/>
<keyword evidence="2 4" id="KW-0863">Zinc-finger</keyword>
<feature type="compositionally biased region" description="Polar residues" evidence="6">
    <location>
        <begin position="160"/>
        <end position="175"/>
    </location>
</feature>
<dbReference type="CTD" id="245492"/>
<evidence type="ECO:0000256" key="3">
    <source>
        <dbReference type="ARBA" id="ARBA00022833"/>
    </source>
</evidence>
<evidence type="ECO:0000259" key="7">
    <source>
        <dbReference type="PROSITE" id="PS50089"/>
    </source>
</evidence>
<dbReference type="InterPro" id="IPR013083">
    <property type="entry name" value="Znf_RING/FYVE/PHD"/>
</dbReference>
<evidence type="ECO:0000313" key="11">
    <source>
        <dbReference type="MGI" id="MGI:3045300"/>
    </source>
</evidence>
<dbReference type="InterPro" id="IPR001841">
    <property type="entry name" value="Znf_RING"/>
</dbReference>
<feature type="compositionally biased region" description="Polar residues" evidence="6">
    <location>
        <begin position="324"/>
        <end position="334"/>
    </location>
</feature>
<dbReference type="HOGENOM" id="CLU_341930_0_0_1"/>
<feature type="domain" description="RING-type" evidence="7">
    <location>
        <begin position="775"/>
        <end position="816"/>
    </location>
</feature>
<dbReference type="Pfam" id="PF13639">
    <property type="entry name" value="zf-RING_2"/>
    <property type="match status" value="1"/>
</dbReference>
<dbReference type="GO" id="GO:0003729">
    <property type="term" value="F:mRNA binding"/>
    <property type="evidence" value="ECO:0000318"/>
    <property type="project" value="GO_Central"/>
</dbReference>
<dbReference type="Reactome" id="R-MMU-72163">
    <property type="pathway name" value="mRNA Splicing - Major Pathway"/>
</dbReference>
<dbReference type="GeneID" id="245492"/>
<reference evidence="10" key="3">
    <citation type="journal article" date="2011" name="PLoS Biol.">
        <title>Modernizing reference genome assemblies.</title>
        <authorList>
            <person name="Church D.M."/>
            <person name="Schneider V.A."/>
            <person name="Graves T."/>
            <person name="Auger K."/>
            <person name="Cunningham F."/>
            <person name="Bouk N."/>
            <person name="Chen H.C."/>
            <person name="Agarwala R."/>
            <person name="McLaren W.M."/>
            <person name="Ritchie G.R."/>
            <person name="Albracht D."/>
            <person name="Kremitzki M."/>
            <person name="Rock S."/>
            <person name="Kotkiewicz H."/>
            <person name="Kremitzki C."/>
            <person name="Wollam A."/>
            <person name="Trani L."/>
            <person name="Fulton L."/>
            <person name="Fulton R."/>
            <person name="Matthews L."/>
            <person name="Whitehead S."/>
            <person name="Chow W."/>
            <person name="Torrance J."/>
            <person name="Dunn M."/>
            <person name="Harden G."/>
            <person name="Threadgold G."/>
            <person name="Wood J."/>
            <person name="Collins J."/>
            <person name="Heath P."/>
            <person name="Griffiths G."/>
            <person name="Pelan S."/>
            <person name="Grafham D."/>
            <person name="Eichler E.E."/>
            <person name="Weinstock G."/>
            <person name="Mardis E.R."/>
            <person name="Wilson R.K."/>
            <person name="Howe K."/>
            <person name="Flicek P."/>
            <person name="Hubbard T."/>
        </authorList>
    </citation>
    <scope>NUCLEOTIDE SEQUENCE [LARGE SCALE GENOMIC DNA]</scope>
    <source>
        <strain evidence="10">C57BL/6J</strain>
    </source>
</reference>
<proteinExistence type="evidence at transcript level"/>
<keyword evidence="3" id="KW-0862">Zinc</keyword>
<dbReference type="SMR" id="A2RRY9"/>
<dbReference type="RefSeq" id="NP_775611.2">
    <property type="nucleotide sequence ID" value="NM_173435.3"/>
</dbReference>
<accession>A2RRY9</accession>
<protein>
    <submittedName>
        <fullName evidence="10">Serine and arginine rich splicing factor 8</fullName>
    </submittedName>
</protein>
<dbReference type="CDD" id="cd16467">
    <property type="entry name" value="RING-H2_RNF6-like"/>
    <property type="match status" value="1"/>
</dbReference>
<reference evidence="10 12" key="2">
    <citation type="journal article" date="2009" name="PLoS Biol.">
        <title>Lineage-specific biology revealed by a finished genome assembly of the mouse.</title>
        <authorList>
            <consortium name="Mouse Genome Sequencing Consortium"/>
            <person name="Church D.M."/>
            <person name="Goodstadt L."/>
            <person name="Hillier L.W."/>
            <person name="Zody M.C."/>
            <person name="Goldstein S."/>
            <person name="She X."/>
            <person name="Bult C.J."/>
            <person name="Agarwala R."/>
            <person name="Cherry J.L."/>
            <person name="DiCuccio M."/>
            <person name="Hlavina W."/>
            <person name="Kapustin Y."/>
            <person name="Meric P."/>
            <person name="Maglott D."/>
            <person name="Birtle Z."/>
            <person name="Marques A.C."/>
            <person name="Graves T."/>
            <person name="Zhou S."/>
            <person name="Teague B."/>
            <person name="Potamousis K."/>
            <person name="Churas C."/>
            <person name="Place M."/>
            <person name="Herschleb J."/>
            <person name="Runnheim R."/>
            <person name="Forrest D."/>
            <person name="Amos-Landgraf J."/>
            <person name="Schwartz D.C."/>
            <person name="Cheng Z."/>
            <person name="Lindblad-Toh K."/>
            <person name="Eichler E.E."/>
            <person name="Ponting C.P."/>
        </authorList>
    </citation>
    <scope>NUCLEOTIDE SEQUENCE [LARGE SCALE GENOMIC DNA]</scope>
    <source>
        <strain evidence="10 12">C57BL/6J</strain>
    </source>
</reference>
<dbReference type="Gene3D" id="3.30.70.330">
    <property type="match status" value="1"/>
</dbReference>
<dbReference type="Pfam" id="PF00076">
    <property type="entry name" value="RRM_1"/>
    <property type="match status" value="1"/>
</dbReference>
<feature type="compositionally biased region" description="Basic residues" evidence="6">
    <location>
        <begin position="186"/>
        <end position="196"/>
    </location>
</feature>
<dbReference type="eggNOG" id="KOG0800">
    <property type="taxonomic scope" value="Eukaryota"/>
</dbReference>
<dbReference type="PROSITE" id="PS50089">
    <property type="entry name" value="ZF_RING_2"/>
    <property type="match status" value="1"/>
</dbReference>
<evidence type="ECO:0000313" key="10">
    <source>
        <dbReference type="Ensembl" id="ENSMUSP00000078984.3"/>
    </source>
</evidence>
<keyword evidence="1" id="KW-0479">Metal-binding</keyword>
<reference evidence="9" key="1">
    <citation type="journal article" date="2004" name="Genome Res.">
        <title>The status, quality, and expansion of the NIH full-length cDNA project: the Mammalian Gene Collection (MGC).</title>
        <authorList>
            <consortium name="The MGC Project Team"/>
            <person name="Gerhard D.S."/>
            <person name="Wagner L."/>
            <person name="Feingold E.A."/>
            <person name="Shenmen C.M."/>
            <person name="Grouse L.H."/>
            <person name="Schuler G."/>
            <person name="Klein S.L."/>
            <person name="Old S."/>
            <person name="Rasooly R."/>
            <person name="Good P."/>
            <person name="Guyer M."/>
            <person name="Peck A.M."/>
            <person name="Derge J.G."/>
            <person name="Lipman D."/>
            <person name="Collins F.S."/>
            <person name="Jang W."/>
            <person name="Sherry S."/>
            <person name="Feolo M."/>
            <person name="Misquitta L."/>
            <person name="Lee E."/>
            <person name="Rotmistrovsky K."/>
            <person name="Greenhut S.F."/>
            <person name="Schaefer C.F."/>
            <person name="Buetow K."/>
            <person name="Bonner T.I."/>
            <person name="Haussler D."/>
            <person name="Kent J."/>
            <person name="Kiekhaus M."/>
            <person name="Furey T."/>
            <person name="Brent M."/>
            <person name="Prange C."/>
            <person name="Schreiber K."/>
            <person name="Shapiro N."/>
            <person name="Bhat N.K."/>
            <person name="Hopkins R.F."/>
            <person name="Hsie F."/>
            <person name="Driscoll T."/>
            <person name="Soares M.B."/>
            <person name="Casavant T.L."/>
            <person name="Scheetz T.E."/>
            <person name="Brown-stein M.J."/>
            <person name="Usdin T.B."/>
            <person name="Toshiyuki S."/>
            <person name="Carninci P."/>
            <person name="Piao Y."/>
            <person name="Dudekula D.B."/>
            <person name="Ko M.S."/>
            <person name="Kawakami K."/>
            <person name="Suzuki Y."/>
            <person name="Sugano S."/>
            <person name="Gruber C.E."/>
            <person name="Smith M.R."/>
            <person name="Simmons B."/>
            <person name="Moore T."/>
            <person name="Waterman R."/>
            <person name="Johnson S.L."/>
            <person name="Ruan Y."/>
            <person name="Wei C.L."/>
            <person name="Mathavan S."/>
            <person name="Gunaratne P.H."/>
            <person name="Wu J."/>
            <person name="Garcia A.M."/>
            <person name="Hulyk S.W."/>
            <person name="Fuh E."/>
            <person name="Yuan Y."/>
            <person name="Sneed A."/>
            <person name="Kowis C."/>
            <person name="Hodgson A."/>
            <person name="Muzny D.M."/>
            <person name="McPherson J."/>
            <person name="Gibbs R.A."/>
            <person name="Fahey J."/>
            <person name="Helton E."/>
            <person name="Ketteman M."/>
            <person name="Madan A."/>
            <person name="Rodrigues S."/>
            <person name="Sanchez A."/>
            <person name="Whiting M."/>
            <person name="Madari A."/>
            <person name="Young A.C."/>
            <person name="Wetherby K.D."/>
            <person name="Granite S.J."/>
            <person name="Kwong P.N."/>
            <person name="Brinkley C.P."/>
            <person name="Pearson R.L."/>
            <person name="Bouffard G.G."/>
            <person name="Blakesly R.W."/>
            <person name="Green E.D."/>
            <person name="Dickson M.C."/>
            <person name="Rodriguez A.C."/>
            <person name="Grimwood J."/>
            <person name="Schmutz J."/>
            <person name="Myers R.M."/>
            <person name="Butterfield Y.S."/>
            <person name="Griffith M."/>
            <person name="Griffith O.L."/>
            <person name="Krzywinski M.I."/>
            <person name="Liao N."/>
            <person name="Morin R."/>
            <person name="Morrin R."/>
            <person name="Palmquist D."/>
            <person name="Petrescu A.S."/>
            <person name="Skalska U."/>
            <person name="Smailus D.E."/>
            <person name="Stott J.M."/>
            <person name="Schnerch A."/>
            <person name="Schein J.E."/>
            <person name="Jones S.J."/>
            <person name="Holt R.A."/>
            <person name="Baross A."/>
            <person name="Marra M.A."/>
            <person name="Clifton S."/>
            <person name="Makowski K.A."/>
            <person name="Bosak S."/>
            <person name="Malek J."/>
        </authorList>
    </citation>
    <scope>NUCLEOTIDE SEQUENCE [LARGE SCALE MRNA]</scope>
    <source>
        <tissue evidence="9">Brain</tissue>
    </source>
</reference>
<evidence type="ECO:0000313" key="12">
    <source>
        <dbReference type="Proteomes" id="UP000000589"/>
    </source>
</evidence>
<dbReference type="AGR" id="MGI:3045300"/>
<feature type="domain" description="RRM" evidence="8">
    <location>
        <begin position="14"/>
        <end position="92"/>
    </location>
</feature>
<dbReference type="InterPro" id="IPR000504">
    <property type="entry name" value="RRM_dom"/>
</dbReference>
<evidence type="ECO:0000256" key="5">
    <source>
        <dbReference type="PROSITE-ProRule" id="PRU00176"/>
    </source>
</evidence>
<feature type="compositionally biased region" description="Basic residues" evidence="6">
    <location>
        <begin position="635"/>
        <end position="644"/>
    </location>
</feature>
<dbReference type="SMART" id="SM00184">
    <property type="entry name" value="RING"/>
    <property type="match status" value="1"/>
</dbReference>
<evidence type="ECO:0000256" key="1">
    <source>
        <dbReference type="ARBA" id="ARBA00022723"/>
    </source>
</evidence>
<evidence type="ECO:0000256" key="4">
    <source>
        <dbReference type="PROSITE-ProRule" id="PRU00175"/>
    </source>
</evidence>
<dbReference type="AlphaFoldDB" id="A2RRY9"/>
<dbReference type="InterPro" id="IPR012677">
    <property type="entry name" value="Nucleotide-bd_a/b_plait_sf"/>
</dbReference>
<feature type="region of interest" description="Disordered" evidence="6">
    <location>
        <begin position="631"/>
        <end position="658"/>
    </location>
</feature>
<gene>
    <name evidence="10 11" type="primary">Srsf19</name>
    <name evidence="9" type="synonym">4930595M18Rik</name>
    <name evidence="11" type="synonym">Srsf8</name>
</gene>
<dbReference type="PaxDb" id="10090-ENSMUSP00000078984"/>
<feature type="compositionally biased region" description="Polar residues" evidence="6">
    <location>
        <begin position="240"/>
        <end position="254"/>
    </location>
</feature>
<dbReference type="PANTHER" id="PTHR45931">
    <property type="entry name" value="SI:CH211-59O9.10"/>
    <property type="match status" value="1"/>
</dbReference>
<dbReference type="GO" id="GO:0000381">
    <property type="term" value="P:regulation of alternative mRNA splicing, via spliceosome"/>
    <property type="evidence" value="ECO:0000318"/>
    <property type="project" value="GO_Central"/>
</dbReference>
<dbReference type="GO" id="GO:0016607">
    <property type="term" value="C:nuclear speck"/>
    <property type="evidence" value="ECO:0000266"/>
    <property type="project" value="GO_Central"/>
</dbReference>
<organism evidence="9">
    <name type="scientific">Mus musculus</name>
    <name type="common">Mouse</name>
    <dbReference type="NCBI Taxonomy" id="10090"/>
    <lineage>
        <taxon>Eukaryota</taxon>
        <taxon>Metazoa</taxon>
        <taxon>Chordata</taxon>
        <taxon>Craniata</taxon>
        <taxon>Vertebrata</taxon>
        <taxon>Euteleostomi</taxon>
        <taxon>Mammalia</taxon>
        <taxon>Eutheria</taxon>
        <taxon>Euarchontoglires</taxon>
        <taxon>Glires</taxon>
        <taxon>Rodentia</taxon>
        <taxon>Myomorpha</taxon>
        <taxon>Muroidea</taxon>
        <taxon>Muridae</taxon>
        <taxon>Murinae</taxon>
        <taxon>Mus</taxon>
        <taxon>Mus</taxon>
    </lineage>
</organism>
<evidence type="ECO:0000313" key="9">
    <source>
        <dbReference type="EMBL" id="AAI31911.1"/>
    </source>
</evidence>
<dbReference type="eggNOG" id="KOG4207">
    <property type="taxonomic scope" value="Eukaryota"/>
</dbReference>
<dbReference type="STRING" id="10090.ENSMUSP00000078984"/>
<dbReference type="KEGG" id="mmu:245492"/>
<dbReference type="Gene3D" id="3.30.40.10">
    <property type="entry name" value="Zinc/RING finger domain, C3HC4 (zinc finger)"/>
    <property type="match status" value="1"/>
</dbReference>
<dbReference type="OrthoDB" id="8093034at2759"/>